<comment type="caution">
    <text evidence="2">The sequence shown here is derived from an EMBL/GenBank/DDBJ whole genome shotgun (WGS) entry which is preliminary data.</text>
</comment>
<proteinExistence type="predicted"/>
<dbReference type="Proteomes" id="UP000279259">
    <property type="component" value="Unassembled WGS sequence"/>
</dbReference>
<dbReference type="EMBL" id="RSCD01000018">
    <property type="protein sequence ID" value="RSH87061.1"/>
    <property type="molecule type" value="Genomic_DNA"/>
</dbReference>
<dbReference type="Pfam" id="PF01261">
    <property type="entry name" value="AP_endonuc_2"/>
    <property type="match status" value="1"/>
</dbReference>
<dbReference type="OrthoDB" id="5360893at2759"/>
<name>A0A427Y7J8_9TREE</name>
<dbReference type="PANTHER" id="PTHR12110">
    <property type="entry name" value="HYDROXYPYRUVATE ISOMERASE"/>
    <property type="match status" value="1"/>
</dbReference>
<dbReference type="PANTHER" id="PTHR12110:SF21">
    <property type="entry name" value="XYLOSE ISOMERASE-LIKE TIM BARREL DOMAIN-CONTAINING PROTEIN"/>
    <property type="match status" value="1"/>
</dbReference>
<dbReference type="InterPro" id="IPR013022">
    <property type="entry name" value="Xyl_isomerase-like_TIM-brl"/>
</dbReference>
<reference evidence="2 3" key="1">
    <citation type="submission" date="2018-11" db="EMBL/GenBank/DDBJ databases">
        <title>Genome sequence of Saitozyma podzolica DSM 27192.</title>
        <authorList>
            <person name="Aliyu H."/>
            <person name="Gorte O."/>
            <person name="Ochsenreither K."/>
        </authorList>
    </citation>
    <scope>NUCLEOTIDE SEQUENCE [LARGE SCALE GENOMIC DNA]</scope>
    <source>
        <strain evidence="2 3">DSM 27192</strain>
    </source>
</reference>
<evidence type="ECO:0000313" key="2">
    <source>
        <dbReference type="EMBL" id="RSH87061.1"/>
    </source>
</evidence>
<dbReference type="AlphaFoldDB" id="A0A427Y7J8"/>
<dbReference type="STRING" id="1890683.A0A427Y7J8"/>
<dbReference type="Gene3D" id="3.20.20.150">
    <property type="entry name" value="Divalent-metal-dependent TIM barrel enzymes"/>
    <property type="match status" value="1"/>
</dbReference>
<dbReference type="InterPro" id="IPR036237">
    <property type="entry name" value="Xyl_isomerase-like_sf"/>
</dbReference>
<organism evidence="2 3">
    <name type="scientific">Saitozyma podzolica</name>
    <dbReference type="NCBI Taxonomy" id="1890683"/>
    <lineage>
        <taxon>Eukaryota</taxon>
        <taxon>Fungi</taxon>
        <taxon>Dikarya</taxon>
        <taxon>Basidiomycota</taxon>
        <taxon>Agaricomycotina</taxon>
        <taxon>Tremellomycetes</taxon>
        <taxon>Tremellales</taxon>
        <taxon>Trimorphomycetaceae</taxon>
        <taxon>Saitozyma</taxon>
    </lineage>
</organism>
<feature type="domain" description="Xylose isomerase-like TIM barrel" evidence="1">
    <location>
        <begin position="36"/>
        <end position="338"/>
    </location>
</feature>
<accession>A0A427Y7J8</accession>
<keyword evidence="3" id="KW-1185">Reference proteome</keyword>
<dbReference type="SUPFAM" id="SSF51658">
    <property type="entry name" value="Xylose isomerase-like"/>
    <property type="match status" value="1"/>
</dbReference>
<gene>
    <name evidence="2" type="ORF">EHS25_003550</name>
</gene>
<dbReference type="InterPro" id="IPR050312">
    <property type="entry name" value="IolE/XylAMocC-like"/>
</dbReference>
<evidence type="ECO:0000313" key="3">
    <source>
        <dbReference type="Proteomes" id="UP000279259"/>
    </source>
</evidence>
<evidence type="ECO:0000259" key="1">
    <source>
        <dbReference type="Pfam" id="PF01261"/>
    </source>
</evidence>
<protein>
    <recommendedName>
        <fullName evidence="1">Xylose isomerase-like TIM barrel domain-containing protein</fullName>
    </recommendedName>
</protein>
<sequence>MTPAITAQHLASLPVGNCIQCLGSHANHTLELKFAALQRAGYTITEFSFAEYYRWVRARDPTVPDTDPESFGNAEPSAGDESVWEALWRHAPEAKALAAKHGVKMISLQCLGQVCGWPAGSRRAELGRKKAENWLLTCKHLGLEICQVGVNDQYDAVGTRESTVEDMRWLAQRGEHHGVKIAFESWNFAPRNNEWEATWEIVQAVNHPYLGLCIDTAQCALAPAYGYDPTSGNGYTEPAFQALLSRLRSPSPPLLLGSAFDEWHKAQGPGYRTGFTWCRCARVIPHIGRGTGKLVKTKEDEGAGRVAEVVKAILQTGFTGPLFFECFEVSEQEKPDESIPDELAQASVLSWKRLSEAMVDK</sequence>